<dbReference type="InParanoid" id="J4H1P1"/>
<feature type="region of interest" description="Disordered" evidence="1">
    <location>
        <begin position="316"/>
        <end position="352"/>
    </location>
</feature>
<dbReference type="GeneID" id="24095025"/>
<protein>
    <submittedName>
        <fullName evidence="2">Uncharacterized protein</fullName>
    </submittedName>
</protein>
<dbReference type="AlphaFoldDB" id="J4H1P1"/>
<name>J4H1P1_9APHY</name>
<keyword evidence="3" id="KW-1185">Reference proteome</keyword>
<evidence type="ECO:0000313" key="3">
    <source>
        <dbReference type="Proteomes" id="UP000006352"/>
    </source>
</evidence>
<feature type="region of interest" description="Disordered" evidence="1">
    <location>
        <begin position="382"/>
        <end position="449"/>
    </location>
</feature>
<reference evidence="2 3" key="1">
    <citation type="journal article" date="2012" name="Appl. Environ. Microbiol.">
        <title>Short-read sequencing for genomic analysis of the brown rot fungus Fibroporia radiculosa.</title>
        <authorList>
            <person name="Tang J.D."/>
            <person name="Perkins A.D."/>
            <person name="Sonstegard T.S."/>
            <person name="Schroeder S.G."/>
            <person name="Burgess S.C."/>
            <person name="Diehl S.V."/>
        </authorList>
    </citation>
    <scope>NUCLEOTIDE SEQUENCE [LARGE SCALE GENOMIC DNA]</scope>
    <source>
        <strain evidence="2 3">TFFH 294</strain>
    </source>
</reference>
<proteinExistence type="predicted"/>
<organism evidence="2 3">
    <name type="scientific">Fibroporia radiculosa</name>
    <dbReference type="NCBI Taxonomy" id="599839"/>
    <lineage>
        <taxon>Eukaryota</taxon>
        <taxon>Fungi</taxon>
        <taxon>Dikarya</taxon>
        <taxon>Basidiomycota</taxon>
        <taxon>Agaricomycotina</taxon>
        <taxon>Agaricomycetes</taxon>
        <taxon>Polyporales</taxon>
        <taxon>Fibroporiaceae</taxon>
        <taxon>Fibroporia</taxon>
    </lineage>
</organism>
<dbReference type="RefSeq" id="XP_012179397.1">
    <property type="nucleotide sequence ID" value="XM_012324007.1"/>
</dbReference>
<gene>
    <name evidence="2" type="ORF">FIBRA_02141</name>
</gene>
<dbReference type="EMBL" id="HE796965">
    <property type="protein sequence ID" value="CCM00114.1"/>
    <property type="molecule type" value="Genomic_DNA"/>
</dbReference>
<evidence type="ECO:0000313" key="2">
    <source>
        <dbReference type="EMBL" id="CCM00114.1"/>
    </source>
</evidence>
<accession>J4H1P1</accession>
<evidence type="ECO:0000256" key="1">
    <source>
        <dbReference type="SAM" id="MobiDB-lite"/>
    </source>
</evidence>
<sequence>MATEIVAPISPFLGRSLQSMLDTPSPMSPNHADRPLPAIPRTPKSMAHHSLPPSPKISISSFKRRSMLEAGPSKSRTLLHPTFGSRRALGRLLKQHGVLANLLDHLTWGDFHALASSCKDFRHGMIDSSDCRDVILARYVPGYSDAIHDGDRQEVTVNFHDLTLLVMSQFVSLHKYPMHALSVLNNLAAQSSNQFELYEATAKYIALTQAHSRFVLLLQSLVHSAPMAHYIDDPEDSFGSLASPDTRAPPSQGVRELVFPAPLSYFGAGNSPDVAQLNVARPGGVRSKLRRPTADSVNTVVPRALSLSPTRASSDFQALLGHSDPRKGKGRRMSVFGAPKVPPPPPSSQPAAIRYASGWQRSSKVLVMPPNGSVRLAQNVTSVSEDDLKAPKRRFTTATASSESSLLSPPSSRSNTEHTDRSWSPGRRSSPKDLPAPPPLPATPSVPRGTSAHDLYLATSRARAPVLRTFVPCTELNDTAIAACEEQLVDAGLWEHLSVGDIICNFGYVPPVEEERRGSSGAGKQVWLLYEGSCLVPYAPPNPPPVEDPLSLPSPLYYSHILPPFSNPVYILSLPALPQGISSNGYERGHNPHLQLTLSHVPSRVRSPHSPSGHALVRKYVWIARLPYVGPGSGAAAGLGKGWQGEWMLEGEGTREGRQSLLDALSDGSGLTRRGKWEVVRDKSGSGRLWMKLLVPNIDHHNLTEDIINLPPSKTSAGH</sequence>
<feature type="region of interest" description="Disordered" evidence="1">
    <location>
        <begin position="18"/>
        <end position="56"/>
    </location>
</feature>
<feature type="compositionally biased region" description="Low complexity" evidence="1">
    <location>
        <begin position="401"/>
        <end position="414"/>
    </location>
</feature>
<dbReference type="OrthoDB" id="3269821at2759"/>
<dbReference type="HOGENOM" id="CLU_023462_0_0_1"/>
<feature type="compositionally biased region" description="Pro residues" evidence="1">
    <location>
        <begin position="434"/>
        <end position="444"/>
    </location>
</feature>
<dbReference type="Proteomes" id="UP000006352">
    <property type="component" value="Unassembled WGS sequence"/>
</dbReference>